<dbReference type="Pfam" id="PF00589">
    <property type="entry name" value="Phage_integrase"/>
    <property type="match status" value="1"/>
</dbReference>
<organism evidence="7 8">
    <name type="scientific">Rhodanobacter terrae</name>
    <dbReference type="NCBI Taxonomy" id="418647"/>
    <lineage>
        <taxon>Bacteria</taxon>
        <taxon>Pseudomonadati</taxon>
        <taxon>Pseudomonadota</taxon>
        <taxon>Gammaproteobacteria</taxon>
        <taxon>Lysobacterales</taxon>
        <taxon>Rhodanobacteraceae</taxon>
        <taxon>Rhodanobacter</taxon>
    </lineage>
</organism>
<evidence type="ECO:0000259" key="6">
    <source>
        <dbReference type="PROSITE" id="PS51900"/>
    </source>
</evidence>
<dbReference type="InterPro" id="IPR002104">
    <property type="entry name" value="Integrase_catalytic"/>
</dbReference>
<keyword evidence="8" id="KW-1185">Reference proteome</keyword>
<dbReference type="InterPro" id="IPR044068">
    <property type="entry name" value="CB"/>
</dbReference>
<dbReference type="InterPro" id="IPR011010">
    <property type="entry name" value="DNA_brk_join_enz"/>
</dbReference>
<dbReference type="CDD" id="cd00796">
    <property type="entry name" value="INT_Rci_Hp1_C"/>
    <property type="match status" value="1"/>
</dbReference>
<sequence length="375" mass="41474">MPDNEGMATISKTDAGTYKVLIRKARFGVPQLYKTFTRKEDAEAWGRKTESEIERGAWRDVGGADRMTLAVALEKYQADETPKHRGAEVEGYHIKVLKEEALAQTVLDRITRGNVRALCDRWLTKGYAVATVNRRLTILHAVFECARINWGMAGLSNPAVSLKLKGANKRERRVSVEEVAALCDASDSAWLPAAVRVAVETAMRRGEICKLRWSMVDIDAGVAYLPGRITKAGRPRGVPLSPETVKVLHDLLPVTKGKDEVADDFVLGGLQSHSITQAFARAAKRSRAGYLADCAEKGATPSADYLADLTFHDLRHEATSRLAEIFSLHELMKIVGHSSSSMLERYYHPRAEDFAKRLRDVAQVATSSMISEVQP</sequence>
<evidence type="ECO:0000259" key="5">
    <source>
        <dbReference type="PROSITE" id="PS51898"/>
    </source>
</evidence>
<dbReference type="EMBL" id="JBHSNG010000005">
    <property type="protein sequence ID" value="MFC5580957.1"/>
    <property type="molecule type" value="Genomic_DNA"/>
</dbReference>
<feature type="domain" description="Core-binding (CB)" evidence="6">
    <location>
        <begin position="67"/>
        <end position="147"/>
    </location>
</feature>
<dbReference type="InterPro" id="IPR013762">
    <property type="entry name" value="Integrase-like_cat_sf"/>
</dbReference>
<feature type="domain" description="Tyr recombinase" evidence="5">
    <location>
        <begin position="169"/>
        <end position="359"/>
    </location>
</feature>
<dbReference type="Proteomes" id="UP001596111">
    <property type="component" value="Unassembled WGS sequence"/>
</dbReference>
<evidence type="ECO:0000256" key="4">
    <source>
        <dbReference type="PROSITE-ProRule" id="PRU01248"/>
    </source>
</evidence>
<dbReference type="PANTHER" id="PTHR30349:SF94">
    <property type="entry name" value="INTEGRASE_RECOMBINASE HI_1414-RELATED"/>
    <property type="match status" value="1"/>
</dbReference>
<dbReference type="SUPFAM" id="SSF56349">
    <property type="entry name" value="DNA breaking-rejoining enzymes"/>
    <property type="match status" value="1"/>
</dbReference>
<protein>
    <submittedName>
        <fullName evidence="7">Tyrosine-type recombinase/integrase</fullName>
    </submittedName>
</protein>
<comment type="caution">
    <text evidence="7">The sequence shown here is derived from an EMBL/GenBank/DDBJ whole genome shotgun (WGS) entry which is preliminary data.</text>
</comment>
<evidence type="ECO:0000256" key="2">
    <source>
        <dbReference type="ARBA" id="ARBA00023125"/>
    </source>
</evidence>
<proteinExistence type="predicted"/>
<evidence type="ECO:0000256" key="1">
    <source>
        <dbReference type="ARBA" id="ARBA00022908"/>
    </source>
</evidence>
<dbReference type="PANTHER" id="PTHR30349">
    <property type="entry name" value="PHAGE INTEGRASE-RELATED"/>
    <property type="match status" value="1"/>
</dbReference>
<dbReference type="Gene3D" id="1.10.443.10">
    <property type="entry name" value="Intergrase catalytic core"/>
    <property type="match status" value="1"/>
</dbReference>
<gene>
    <name evidence="7" type="ORF">ACFPPB_07510</name>
</gene>
<evidence type="ECO:0000256" key="3">
    <source>
        <dbReference type="ARBA" id="ARBA00023172"/>
    </source>
</evidence>
<name>A0ABW0SVT6_9GAMM</name>
<keyword evidence="2 4" id="KW-0238">DNA-binding</keyword>
<keyword evidence="3" id="KW-0233">DNA recombination</keyword>
<reference evidence="8" key="1">
    <citation type="journal article" date="2019" name="Int. J. Syst. Evol. Microbiol.">
        <title>The Global Catalogue of Microorganisms (GCM) 10K type strain sequencing project: providing services to taxonomists for standard genome sequencing and annotation.</title>
        <authorList>
            <consortium name="The Broad Institute Genomics Platform"/>
            <consortium name="The Broad Institute Genome Sequencing Center for Infectious Disease"/>
            <person name="Wu L."/>
            <person name="Ma J."/>
        </authorList>
    </citation>
    <scope>NUCLEOTIDE SEQUENCE [LARGE SCALE GENOMIC DNA]</scope>
    <source>
        <strain evidence="8">CGMCC 1.13587</strain>
    </source>
</reference>
<accession>A0ABW0SVT6</accession>
<dbReference type="PROSITE" id="PS51900">
    <property type="entry name" value="CB"/>
    <property type="match status" value="1"/>
</dbReference>
<dbReference type="RefSeq" id="WP_377325924.1">
    <property type="nucleotide sequence ID" value="NZ_JBHSNG010000005.1"/>
</dbReference>
<evidence type="ECO:0000313" key="8">
    <source>
        <dbReference type="Proteomes" id="UP001596111"/>
    </source>
</evidence>
<dbReference type="InterPro" id="IPR050090">
    <property type="entry name" value="Tyrosine_recombinase_XerCD"/>
</dbReference>
<dbReference type="PROSITE" id="PS51898">
    <property type="entry name" value="TYR_RECOMBINASE"/>
    <property type="match status" value="1"/>
</dbReference>
<keyword evidence="1" id="KW-0229">DNA integration</keyword>
<dbReference type="Gene3D" id="1.10.150.130">
    <property type="match status" value="1"/>
</dbReference>
<dbReference type="InterPro" id="IPR010998">
    <property type="entry name" value="Integrase_recombinase_N"/>
</dbReference>
<evidence type="ECO:0000313" key="7">
    <source>
        <dbReference type="EMBL" id="MFC5580957.1"/>
    </source>
</evidence>